<dbReference type="Proteomes" id="UP000253141">
    <property type="component" value="Unassembled WGS sequence"/>
</dbReference>
<dbReference type="Gene3D" id="3.40.50.2300">
    <property type="match status" value="1"/>
</dbReference>
<sequence length="233" mass="26628">MKNYLPLIVEDDESSASILSEFLQKLPFLQKPIVCKTAFEALGELKQNLFDMVFLDMHLPDLSGEELLQLFPKRLPTIITTSDPNFAVNCFDFDVADYLMKPFSFLRCVRAVNRALEMNVADNSVADSHSIFLKAGRQLKQFHYKDIDYVEAFGIYSKLIGHQQVTVVNETITSLEQRLPKRSFARVQKSYIVNVEKIAAYDTKYLQLGTAKIPIGLAYRNSLQGFWSLLDKN</sequence>
<keyword evidence="5" id="KW-1185">Reference proteome</keyword>
<dbReference type="Pfam" id="PF04397">
    <property type="entry name" value="LytTR"/>
    <property type="match status" value="1"/>
</dbReference>
<dbReference type="PROSITE" id="PS50110">
    <property type="entry name" value="RESPONSE_REGULATORY"/>
    <property type="match status" value="1"/>
</dbReference>
<dbReference type="OrthoDB" id="983052at2"/>
<dbReference type="InterPro" id="IPR007492">
    <property type="entry name" value="LytTR_DNA-bd_dom"/>
</dbReference>
<dbReference type="SMART" id="SM00850">
    <property type="entry name" value="LytTR"/>
    <property type="match status" value="1"/>
</dbReference>
<proteinExistence type="predicted"/>
<dbReference type="Pfam" id="PF00072">
    <property type="entry name" value="Response_reg"/>
    <property type="match status" value="1"/>
</dbReference>
<feature type="domain" description="Response regulatory" evidence="2">
    <location>
        <begin position="5"/>
        <end position="116"/>
    </location>
</feature>
<dbReference type="Gene3D" id="2.40.50.1020">
    <property type="entry name" value="LytTr DNA-binding domain"/>
    <property type="match status" value="1"/>
</dbReference>
<dbReference type="EMBL" id="QPIW01000003">
    <property type="protein sequence ID" value="RDB06921.1"/>
    <property type="molecule type" value="Genomic_DNA"/>
</dbReference>
<evidence type="ECO:0000313" key="4">
    <source>
        <dbReference type="EMBL" id="RDB06921.1"/>
    </source>
</evidence>
<evidence type="ECO:0000259" key="2">
    <source>
        <dbReference type="PROSITE" id="PS50110"/>
    </source>
</evidence>
<dbReference type="SMART" id="SM00448">
    <property type="entry name" value="REC"/>
    <property type="match status" value="1"/>
</dbReference>
<name>A0A369IAZ9_9BACT</name>
<feature type="domain" description="HTH LytTR-type" evidence="3">
    <location>
        <begin position="131"/>
        <end position="229"/>
    </location>
</feature>
<evidence type="ECO:0000256" key="1">
    <source>
        <dbReference type="PROSITE-ProRule" id="PRU00169"/>
    </source>
</evidence>
<dbReference type="InterPro" id="IPR011006">
    <property type="entry name" value="CheY-like_superfamily"/>
</dbReference>
<dbReference type="InterPro" id="IPR046947">
    <property type="entry name" value="LytR-like"/>
</dbReference>
<dbReference type="SUPFAM" id="SSF52172">
    <property type="entry name" value="CheY-like"/>
    <property type="match status" value="1"/>
</dbReference>
<comment type="caution">
    <text evidence="4">The sequence shown here is derived from an EMBL/GenBank/DDBJ whole genome shotgun (WGS) entry which is preliminary data.</text>
</comment>
<evidence type="ECO:0000313" key="5">
    <source>
        <dbReference type="Proteomes" id="UP000253141"/>
    </source>
</evidence>
<dbReference type="PROSITE" id="PS50930">
    <property type="entry name" value="HTH_LYTTR"/>
    <property type="match status" value="1"/>
</dbReference>
<dbReference type="AlphaFoldDB" id="A0A369IAZ9"/>
<dbReference type="InterPro" id="IPR001789">
    <property type="entry name" value="Sig_transdc_resp-reg_receiver"/>
</dbReference>
<dbReference type="RefSeq" id="WP_114460240.1">
    <property type="nucleotide sequence ID" value="NZ_QPIW01000003.1"/>
</dbReference>
<evidence type="ECO:0000259" key="3">
    <source>
        <dbReference type="PROSITE" id="PS50930"/>
    </source>
</evidence>
<gene>
    <name evidence="4" type="ORF">DVG78_06490</name>
</gene>
<dbReference type="GO" id="GO:0003677">
    <property type="term" value="F:DNA binding"/>
    <property type="evidence" value="ECO:0007669"/>
    <property type="project" value="UniProtKB-KW"/>
</dbReference>
<dbReference type="CDD" id="cd00156">
    <property type="entry name" value="REC"/>
    <property type="match status" value="1"/>
</dbReference>
<accession>A0A369IAZ9</accession>
<dbReference type="PANTHER" id="PTHR37299:SF1">
    <property type="entry name" value="STAGE 0 SPORULATION PROTEIN A HOMOLOG"/>
    <property type="match status" value="1"/>
</dbReference>
<keyword evidence="4" id="KW-0238">DNA-binding</keyword>
<protein>
    <submittedName>
        <fullName evidence="4">DNA-binding response regulator</fullName>
    </submittedName>
</protein>
<dbReference type="PANTHER" id="PTHR37299">
    <property type="entry name" value="TRANSCRIPTIONAL REGULATOR-RELATED"/>
    <property type="match status" value="1"/>
</dbReference>
<dbReference type="GO" id="GO:0000156">
    <property type="term" value="F:phosphorelay response regulator activity"/>
    <property type="evidence" value="ECO:0007669"/>
    <property type="project" value="InterPro"/>
</dbReference>
<feature type="modified residue" description="4-aspartylphosphate" evidence="1">
    <location>
        <position position="56"/>
    </location>
</feature>
<reference evidence="4 5" key="1">
    <citation type="submission" date="2018-07" db="EMBL/GenBank/DDBJ databases">
        <title>Genome analysis of Runella aurantiaca.</title>
        <authorList>
            <person name="Yang X."/>
        </authorList>
    </citation>
    <scope>NUCLEOTIDE SEQUENCE [LARGE SCALE GENOMIC DNA]</scope>
    <source>
        <strain evidence="4 5">YX9</strain>
    </source>
</reference>
<organism evidence="4 5">
    <name type="scientific">Runella aurantiaca</name>
    <dbReference type="NCBI Taxonomy" id="2282308"/>
    <lineage>
        <taxon>Bacteria</taxon>
        <taxon>Pseudomonadati</taxon>
        <taxon>Bacteroidota</taxon>
        <taxon>Cytophagia</taxon>
        <taxon>Cytophagales</taxon>
        <taxon>Spirosomataceae</taxon>
        <taxon>Runella</taxon>
    </lineage>
</organism>
<keyword evidence="1" id="KW-0597">Phosphoprotein</keyword>